<dbReference type="EC" id="1.1.1.369" evidence="5"/>
<dbReference type="EC" id="1.1.1.18" evidence="5"/>
<gene>
    <name evidence="5" type="ORF">J2Z62_000556</name>
</gene>
<feature type="domain" description="GFO/IDH/MocA-like oxidoreductase" evidence="4">
    <location>
        <begin position="132"/>
        <end position="255"/>
    </location>
</feature>
<dbReference type="EMBL" id="JAUSWO010000001">
    <property type="protein sequence ID" value="MDQ0514118.1"/>
    <property type="molecule type" value="Genomic_DNA"/>
</dbReference>
<evidence type="ECO:0000259" key="4">
    <source>
        <dbReference type="Pfam" id="PF22725"/>
    </source>
</evidence>
<name>A0ABU0LZI0_9BACT</name>
<dbReference type="Gene3D" id="3.40.50.720">
    <property type="entry name" value="NAD(P)-binding Rossmann-like Domain"/>
    <property type="match status" value="1"/>
</dbReference>
<accession>A0ABU0LZI0</accession>
<dbReference type="InterPro" id="IPR000683">
    <property type="entry name" value="Gfo/Idh/MocA-like_OxRdtase_N"/>
</dbReference>
<dbReference type="PANTHER" id="PTHR42840">
    <property type="entry name" value="NAD(P)-BINDING ROSSMANN-FOLD SUPERFAMILY PROTEIN-RELATED"/>
    <property type="match status" value="1"/>
</dbReference>
<feature type="domain" description="Gfo/Idh/MocA-like oxidoreductase N-terminal" evidence="3">
    <location>
        <begin position="4"/>
        <end position="123"/>
    </location>
</feature>
<proteinExistence type="inferred from homology"/>
<comment type="caution">
    <text evidence="5">The sequence shown here is derived from an EMBL/GenBank/DDBJ whole genome shotgun (WGS) entry which is preliminary data.</text>
</comment>
<dbReference type="SUPFAM" id="SSF51735">
    <property type="entry name" value="NAD(P)-binding Rossmann-fold domains"/>
    <property type="match status" value="1"/>
</dbReference>
<evidence type="ECO:0000259" key="3">
    <source>
        <dbReference type="Pfam" id="PF01408"/>
    </source>
</evidence>
<protein>
    <submittedName>
        <fullName evidence="5">Myo-inositol 2-dehydrogenase/D-chiro-inositol 1-dehydrogenase</fullName>
        <ecNumber evidence="5">1.1.1.18</ecNumber>
        <ecNumber evidence="5">1.1.1.369</ecNumber>
    </submittedName>
</protein>
<evidence type="ECO:0000256" key="1">
    <source>
        <dbReference type="ARBA" id="ARBA00010928"/>
    </source>
</evidence>
<organism evidence="5 6">
    <name type="scientific">Mycoplasmoides fastidiosum</name>
    <dbReference type="NCBI Taxonomy" id="92758"/>
    <lineage>
        <taxon>Bacteria</taxon>
        <taxon>Bacillati</taxon>
        <taxon>Mycoplasmatota</taxon>
        <taxon>Mycoplasmoidales</taxon>
        <taxon>Mycoplasmoidaceae</taxon>
        <taxon>Mycoplasmoides</taxon>
    </lineage>
</organism>
<keyword evidence="6" id="KW-1185">Reference proteome</keyword>
<dbReference type="PANTHER" id="PTHR42840:SF3">
    <property type="entry name" value="BINDING ROSSMANN FOLD OXIDOREDUCTASE, PUTATIVE (AFU_ORTHOLOGUE AFUA_2G10240)-RELATED"/>
    <property type="match status" value="1"/>
</dbReference>
<keyword evidence="2 5" id="KW-0560">Oxidoreductase</keyword>
<evidence type="ECO:0000256" key="2">
    <source>
        <dbReference type="ARBA" id="ARBA00023002"/>
    </source>
</evidence>
<evidence type="ECO:0000313" key="5">
    <source>
        <dbReference type="EMBL" id="MDQ0514118.1"/>
    </source>
</evidence>
<dbReference type="Pfam" id="PF01408">
    <property type="entry name" value="GFO_IDH_MocA"/>
    <property type="match status" value="1"/>
</dbReference>
<dbReference type="InterPro" id="IPR055170">
    <property type="entry name" value="GFO_IDH_MocA-like_dom"/>
</dbReference>
<evidence type="ECO:0000313" key="6">
    <source>
        <dbReference type="Proteomes" id="UP001240643"/>
    </source>
</evidence>
<comment type="similarity">
    <text evidence="1">Belongs to the Gfo/Idh/MocA family.</text>
</comment>
<dbReference type="Pfam" id="PF22725">
    <property type="entry name" value="GFO_IDH_MocA_C3"/>
    <property type="match status" value="1"/>
</dbReference>
<dbReference type="SUPFAM" id="SSF55347">
    <property type="entry name" value="Glyceraldehyde-3-phosphate dehydrogenase-like, C-terminal domain"/>
    <property type="match status" value="1"/>
</dbReference>
<dbReference type="GO" id="GO:0050112">
    <property type="term" value="F:inositol 2-dehydrogenase (NAD+) activity"/>
    <property type="evidence" value="ECO:0007669"/>
    <property type="project" value="UniProtKB-EC"/>
</dbReference>
<dbReference type="Gene3D" id="3.30.360.10">
    <property type="entry name" value="Dihydrodipicolinate Reductase, domain 2"/>
    <property type="match status" value="1"/>
</dbReference>
<dbReference type="RefSeq" id="WP_256547193.1">
    <property type="nucleotide sequence ID" value="NZ_CP101809.1"/>
</dbReference>
<dbReference type="Proteomes" id="UP001240643">
    <property type="component" value="Unassembled WGS sequence"/>
</dbReference>
<reference evidence="5" key="1">
    <citation type="submission" date="2023-07" db="EMBL/GenBank/DDBJ databases">
        <title>Genomic Encyclopedia of Type Strains, Phase IV (KMG-IV): sequencing the most valuable type-strain genomes for metagenomic binning, comparative biology and taxonomic classification.</title>
        <authorList>
            <person name="Goeker M."/>
        </authorList>
    </citation>
    <scope>NUCLEOTIDE SEQUENCE [LARGE SCALE GENOMIC DNA]</scope>
    <source>
        <strain evidence="5">DSM 21204</strain>
    </source>
</reference>
<sequence length="355" mass="39632">MLPIRIGVVGLGRMGFTHAQNIHTQIASAQLIALCSIDDQAAYWAKTWNIPYHYQDYAMMLANPEIDAVVIVSPTPDHPRQIKQALLAGKHVFCEKPLGTDLAECYDLVNFALKQTNQVVQIGFMRRYDREFAAAKQLLETGEIGRPILIRLFSQDPEVDIANMFRFGPSSGGQFVDVSAHDIDLMIWYLQAYPQRVFSLGKAYKYPEFATWNDGDVVAGMIEFDNQQIGILMASRISSNGYQAQGEIIGTNGHLTISLPSNAASQINYINANGHQQQTYRNFNERFATAYVAELQAFVNRIHQQDYDNRALVDALVNIETALACQQAFVTRQIVDVNLNAAKNLLAIASKKSVP</sequence>
<dbReference type="InterPro" id="IPR036291">
    <property type="entry name" value="NAD(P)-bd_dom_sf"/>
</dbReference>